<dbReference type="EMBL" id="BK032847">
    <property type="protein sequence ID" value="DAF64003.1"/>
    <property type="molecule type" value="Genomic_DNA"/>
</dbReference>
<sequence>MTTKTYEQAGGYILRLEETQEIIVAYPRGEKPKEVSDELSQKRYIAIDLVEVGDVLVERWREYR</sequence>
<proteinExistence type="predicted"/>
<reference evidence="1" key="1">
    <citation type="journal article" date="2021" name="Proc. Natl. Acad. Sci. U.S.A.">
        <title>A Catalog of Tens of Thousands of Viruses from Human Metagenomes Reveals Hidden Associations with Chronic Diseases.</title>
        <authorList>
            <person name="Tisza M.J."/>
            <person name="Buck C.B."/>
        </authorList>
    </citation>
    <scope>NUCLEOTIDE SEQUENCE</scope>
    <source>
        <strain evidence="1">CtGkF2</strain>
    </source>
</reference>
<organism evidence="1">
    <name type="scientific">Siphoviridae sp. ctGkF2</name>
    <dbReference type="NCBI Taxonomy" id="2827823"/>
    <lineage>
        <taxon>Viruses</taxon>
        <taxon>Duplodnaviria</taxon>
        <taxon>Heunggongvirae</taxon>
        <taxon>Uroviricota</taxon>
        <taxon>Caudoviricetes</taxon>
    </lineage>
</organism>
<protein>
    <submittedName>
        <fullName evidence="1">Uncharacterized protein</fullName>
    </submittedName>
</protein>
<accession>A0A8S5TLS4</accession>
<name>A0A8S5TLS4_9CAUD</name>
<evidence type="ECO:0000313" key="1">
    <source>
        <dbReference type="EMBL" id="DAF64003.1"/>
    </source>
</evidence>